<name>A0ABW1QBZ1_9CORY</name>
<evidence type="ECO:0000313" key="2">
    <source>
        <dbReference type="EMBL" id="MFC6146796.1"/>
    </source>
</evidence>
<dbReference type="SUPFAM" id="SSF109854">
    <property type="entry name" value="DinB/YfiT-like putative metalloenzymes"/>
    <property type="match status" value="1"/>
</dbReference>
<evidence type="ECO:0000313" key="3">
    <source>
        <dbReference type="Proteomes" id="UP001596244"/>
    </source>
</evidence>
<dbReference type="RefSeq" id="WP_377001447.1">
    <property type="nucleotide sequence ID" value="NZ_JBHSQE010000006.1"/>
</dbReference>
<dbReference type="Pfam" id="PF12867">
    <property type="entry name" value="DinB_2"/>
    <property type="match status" value="1"/>
</dbReference>
<feature type="domain" description="DinB-like" evidence="1">
    <location>
        <begin position="17"/>
        <end position="136"/>
    </location>
</feature>
<reference evidence="3" key="1">
    <citation type="journal article" date="2019" name="Int. J. Syst. Evol. Microbiol.">
        <title>The Global Catalogue of Microorganisms (GCM) 10K type strain sequencing project: providing services to taxonomists for standard genome sequencing and annotation.</title>
        <authorList>
            <consortium name="The Broad Institute Genomics Platform"/>
            <consortium name="The Broad Institute Genome Sequencing Center for Infectious Disease"/>
            <person name="Wu L."/>
            <person name="Ma J."/>
        </authorList>
    </citation>
    <scope>NUCLEOTIDE SEQUENCE [LARGE SCALE GENOMIC DNA]</scope>
    <source>
        <strain evidence="3">CCUG 51943</strain>
    </source>
</reference>
<dbReference type="InterPro" id="IPR024775">
    <property type="entry name" value="DinB-like"/>
</dbReference>
<evidence type="ECO:0000259" key="1">
    <source>
        <dbReference type="Pfam" id="PF12867"/>
    </source>
</evidence>
<dbReference type="Gene3D" id="1.20.120.450">
    <property type="entry name" value="dinb family like domain"/>
    <property type="match status" value="1"/>
</dbReference>
<protein>
    <submittedName>
        <fullName evidence="2">DinB family protein</fullName>
    </submittedName>
</protein>
<accession>A0ABW1QBZ1</accession>
<proteinExistence type="predicted"/>
<gene>
    <name evidence="2" type="ORF">ACFPUZ_08255</name>
</gene>
<comment type="caution">
    <text evidence="2">The sequence shown here is derived from an EMBL/GenBank/DDBJ whole genome shotgun (WGS) entry which is preliminary data.</text>
</comment>
<keyword evidence="3" id="KW-1185">Reference proteome</keyword>
<dbReference type="Proteomes" id="UP001596244">
    <property type="component" value="Unassembled WGS sequence"/>
</dbReference>
<organism evidence="2 3">
    <name type="scientific">Corynebacterium nasicanis</name>
    <dbReference type="NCBI Taxonomy" id="1448267"/>
    <lineage>
        <taxon>Bacteria</taxon>
        <taxon>Bacillati</taxon>
        <taxon>Actinomycetota</taxon>
        <taxon>Actinomycetes</taxon>
        <taxon>Mycobacteriales</taxon>
        <taxon>Corynebacteriaceae</taxon>
        <taxon>Corynebacterium</taxon>
    </lineage>
</organism>
<dbReference type="InterPro" id="IPR034660">
    <property type="entry name" value="DinB/YfiT-like"/>
</dbReference>
<dbReference type="EMBL" id="JBHSQE010000006">
    <property type="protein sequence ID" value="MFC6146796.1"/>
    <property type="molecule type" value="Genomic_DNA"/>
</dbReference>
<sequence length="168" mass="18394">MDRDTVTTLLLDLLARTALTLPRLRELSPAELNSHPGGHPNSPAWLLWHTGREIDMQLAHLSGGAEVWEEFRERVGLGEIGDTLGYGHSHTEAASVQVEDFTVLIEYIGATLGAAHQYISGVSDWGEIIDTYDGEPITRHVRMTSILIDAIEHLAQVAYIAGMPSVLS</sequence>